<keyword evidence="8" id="KW-1185">Reference proteome</keyword>
<comment type="caution">
    <text evidence="7">The sequence shown here is derived from an EMBL/GenBank/DDBJ whole genome shotgun (WGS) entry which is preliminary data.</text>
</comment>
<accession>A0A9P9WCP2</accession>
<feature type="domain" description="Metallo-beta-lactamase" evidence="6">
    <location>
        <begin position="89"/>
        <end position="118"/>
    </location>
</feature>
<evidence type="ECO:0000313" key="7">
    <source>
        <dbReference type="EMBL" id="KAI1856797.1"/>
    </source>
</evidence>
<dbReference type="EMBL" id="JAFIMR010000042">
    <property type="protein sequence ID" value="KAI1856797.1"/>
    <property type="molecule type" value="Genomic_DNA"/>
</dbReference>
<reference evidence="7" key="1">
    <citation type="submission" date="2021-03" db="EMBL/GenBank/DDBJ databases">
        <title>Revisited historic fungal species revealed as producer of novel bioactive compounds through whole genome sequencing and comparative genomics.</title>
        <authorList>
            <person name="Vignolle G.A."/>
            <person name="Hochenegger N."/>
            <person name="Mach R.L."/>
            <person name="Mach-Aigner A.R."/>
            <person name="Javad Rahimi M."/>
            <person name="Salim K.A."/>
            <person name="Chan C.M."/>
            <person name="Lim L.B.L."/>
            <person name="Cai F."/>
            <person name="Druzhinina I.S."/>
            <person name="U'Ren J.M."/>
            <person name="Derntl C."/>
        </authorList>
    </citation>
    <scope>NUCLEOTIDE SEQUENCE</scope>
    <source>
        <strain evidence="7">TUCIM 5799</strain>
    </source>
</reference>
<evidence type="ECO:0000256" key="2">
    <source>
        <dbReference type="ARBA" id="ARBA00007749"/>
    </source>
</evidence>
<comment type="cofactor">
    <cofactor evidence="1">
        <name>Zn(2+)</name>
        <dbReference type="ChEBI" id="CHEBI:29105"/>
    </cofactor>
</comment>
<dbReference type="GO" id="GO:0016787">
    <property type="term" value="F:hydrolase activity"/>
    <property type="evidence" value="ECO:0007669"/>
    <property type="project" value="UniProtKB-KW"/>
</dbReference>
<name>A0A9P9WCP2_9PEZI</name>
<proteinExistence type="inferred from homology"/>
<keyword evidence="5" id="KW-0862">Zinc</keyword>
<dbReference type="AlphaFoldDB" id="A0A9P9WCP2"/>
<comment type="similarity">
    <text evidence="2">Belongs to the metallo-beta-lactamase superfamily.</text>
</comment>
<evidence type="ECO:0000256" key="4">
    <source>
        <dbReference type="ARBA" id="ARBA00022801"/>
    </source>
</evidence>
<dbReference type="CDD" id="cd07730">
    <property type="entry name" value="metallo-hydrolase-like_MBL-fold"/>
    <property type="match status" value="1"/>
</dbReference>
<gene>
    <name evidence="7" type="ORF">JX265_011438</name>
</gene>
<dbReference type="InterPro" id="IPR036866">
    <property type="entry name" value="RibonucZ/Hydroxyglut_hydro"/>
</dbReference>
<dbReference type="InterPro" id="IPR001279">
    <property type="entry name" value="Metallo-B-lactamas"/>
</dbReference>
<dbReference type="Gene3D" id="3.60.15.10">
    <property type="entry name" value="Ribonuclease Z/Hydroxyacylglutathione hydrolase-like"/>
    <property type="match status" value="1"/>
</dbReference>
<evidence type="ECO:0000259" key="6">
    <source>
        <dbReference type="Pfam" id="PF00753"/>
    </source>
</evidence>
<evidence type="ECO:0000256" key="5">
    <source>
        <dbReference type="ARBA" id="ARBA00022833"/>
    </source>
</evidence>
<organism evidence="7 8">
    <name type="scientific">Neoarthrinium moseri</name>
    <dbReference type="NCBI Taxonomy" id="1658444"/>
    <lineage>
        <taxon>Eukaryota</taxon>
        <taxon>Fungi</taxon>
        <taxon>Dikarya</taxon>
        <taxon>Ascomycota</taxon>
        <taxon>Pezizomycotina</taxon>
        <taxon>Sordariomycetes</taxon>
        <taxon>Xylariomycetidae</taxon>
        <taxon>Amphisphaeriales</taxon>
        <taxon>Apiosporaceae</taxon>
        <taxon>Neoarthrinium</taxon>
    </lineage>
</organism>
<keyword evidence="4" id="KW-0378">Hydrolase</keyword>
<protein>
    <recommendedName>
        <fullName evidence="6">Metallo-beta-lactamase domain-containing protein</fullName>
    </recommendedName>
</protein>
<evidence type="ECO:0000256" key="3">
    <source>
        <dbReference type="ARBA" id="ARBA00022723"/>
    </source>
</evidence>
<dbReference type="Pfam" id="PF00753">
    <property type="entry name" value="Lactamase_B"/>
    <property type="match status" value="1"/>
</dbReference>
<keyword evidence="3" id="KW-0479">Metal-binding</keyword>
<dbReference type="PANTHER" id="PTHR42978">
    <property type="entry name" value="QUORUM-QUENCHING LACTONASE YTNP-RELATED-RELATED"/>
    <property type="match status" value="1"/>
</dbReference>
<dbReference type="SUPFAM" id="SSF56281">
    <property type="entry name" value="Metallo-hydrolase/oxidoreductase"/>
    <property type="match status" value="1"/>
</dbReference>
<dbReference type="InterPro" id="IPR051013">
    <property type="entry name" value="MBL_superfamily_lactonases"/>
</dbReference>
<dbReference type="PANTHER" id="PTHR42978:SF2">
    <property type="entry name" value="102 KBASES UNSTABLE REGION: FROM 1 TO 119443"/>
    <property type="match status" value="1"/>
</dbReference>
<evidence type="ECO:0000256" key="1">
    <source>
        <dbReference type="ARBA" id="ARBA00001947"/>
    </source>
</evidence>
<sequence>MPPKSFVSVHALSGGHLTLPERFFVSPIDDESARSTVPSLSFLVEHRSLETGRLTRIIFDLGIRKRLQDYPADIYRHVMTRQPVSGEPDTVVSLARGGLSPTDIDAIIFSHLHWDHIGTPSDYPYSAYVVGPGAASLIDGSKKSAAGGHNHFESGLLDPQRLIELSRPGLAPGLGVVKDPDFANFKQYFNQPWQRLHRFEAAMDIFGDGSVYIINAPGHLDGHINLLCHVDEKRYIYLAGDAFHDARLLSGEKEIATWDDPVYPGVTCCIHVDKVAAARTISIIRDTVRDPGELGSVEVVFAHDPRWQQTGKNSGRFFPGAL</sequence>
<dbReference type="GO" id="GO:0046872">
    <property type="term" value="F:metal ion binding"/>
    <property type="evidence" value="ECO:0007669"/>
    <property type="project" value="UniProtKB-KW"/>
</dbReference>
<dbReference type="Proteomes" id="UP000829685">
    <property type="component" value="Unassembled WGS sequence"/>
</dbReference>
<evidence type="ECO:0000313" key="8">
    <source>
        <dbReference type="Proteomes" id="UP000829685"/>
    </source>
</evidence>